<feature type="chain" id="PRO_5045952062" evidence="1">
    <location>
        <begin position="29"/>
        <end position="86"/>
    </location>
</feature>
<sequence>MYLQEVVMFPSLVASGLTLVLAAGNQVAAEGGISVTSARPPAAGAAAQLPGAAPTPDIGRRLAAHPVWTRAQGQGSTDAAKVSNID</sequence>
<keyword evidence="3" id="KW-1185">Reference proteome</keyword>
<comment type="caution">
    <text evidence="2">The sequence shown here is derived from an EMBL/GenBank/DDBJ whole genome shotgun (WGS) entry which is preliminary data.</text>
</comment>
<evidence type="ECO:0000313" key="3">
    <source>
        <dbReference type="Proteomes" id="UP000748752"/>
    </source>
</evidence>
<accession>A0ABS1CDZ7</accession>
<dbReference type="Proteomes" id="UP000748752">
    <property type="component" value="Unassembled WGS sequence"/>
</dbReference>
<gene>
    <name evidence="2" type="ORF">CKO31_05080</name>
</gene>
<name>A0ABS1CDZ7_9GAMM</name>
<evidence type="ECO:0000313" key="2">
    <source>
        <dbReference type="EMBL" id="MBK1630123.1"/>
    </source>
</evidence>
<organism evidence="2 3">
    <name type="scientific">Thiohalocapsa halophila</name>
    <dbReference type="NCBI Taxonomy" id="69359"/>
    <lineage>
        <taxon>Bacteria</taxon>
        <taxon>Pseudomonadati</taxon>
        <taxon>Pseudomonadota</taxon>
        <taxon>Gammaproteobacteria</taxon>
        <taxon>Chromatiales</taxon>
        <taxon>Chromatiaceae</taxon>
        <taxon>Thiohalocapsa</taxon>
    </lineage>
</organism>
<evidence type="ECO:0000256" key="1">
    <source>
        <dbReference type="SAM" id="SignalP"/>
    </source>
</evidence>
<protein>
    <submittedName>
        <fullName evidence="2">Uncharacterized protein</fullName>
    </submittedName>
</protein>
<proteinExistence type="predicted"/>
<reference evidence="2 3" key="1">
    <citation type="journal article" date="2020" name="Microorganisms">
        <title>Osmotic Adaptation and Compatible Solute Biosynthesis of Phototrophic Bacteria as Revealed from Genome Analyses.</title>
        <authorList>
            <person name="Imhoff J.F."/>
            <person name="Rahn T."/>
            <person name="Kunzel S."/>
            <person name="Keller A."/>
            <person name="Neulinger S.C."/>
        </authorList>
    </citation>
    <scope>NUCLEOTIDE SEQUENCE [LARGE SCALE GENOMIC DNA]</scope>
    <source>
        <strain evidence="2 3">DSM 6210</strain>
    </source>
</reference>
<dbReference type="EMBL" id="NRRV01000008">
    <property type="protein sequence ID" value="MBK1630123.1"/>
    <property type="molecule type" value="Genomic_DNA"/>
</dbReference>
<feature type="signal peptide" evidence="1">
    <location>
        <begin position="1"/>
        <end position="28"/>
    </location>
</feature>
<keyword evidence="1" id="KW-0732">Signal</keyword>